<protein>
    <submittedName>
        <fullName evidence="1">Uncharacterized protein</fullName>
    </submittedName>
</protein>
<sequence>MRDALCAEFGVSPMRMKALSQALSEASLRTEGGAGRGAATMTGTDVAIHAISAMLNLATKDAPDVIRSLLAMRLVNFARHLGPNALCEFPTQPSGSKLLDALTTVQQKLAMPEAEYPVPETFGAFLGQWVEGILDPTIGTYPQATGNRVRPADGTATLKISLNGHYATYTYVINSGSHEFADDFDRVEATYSVDGVLAPVRLKWENMLIITDAVFRRLREIAVETKK</sequence>
<evidence type="ECO:0000313" key="2">
    <source>
        <dbReference type="Proteomes" id="UP000247727"/>
    </source>
</evidence>
<organism evidence="1 2">
    <name type="scientific">Rhodobacter viridis</name>
    <dbReference type="NCBI Taxonomy" id="1054202"/>
    <lineage>
        <taxon>Bacteria</taxon>
        <taxon>Pseudomonadati</taxon>
        <taxon>Pseudomonadota</taxon>
        <taxon>Alphaproteobacteria</taxon>
        <taxon>Rhodobacterales</taxon>
        <taxon>Rhodobacter group</taxon>
        <taxon>Rhodobacter</taxon>
    </lineage>
</organism>
<dbReference type="AlphaFoldDB" id="A0A318TYQ6"/>
<comment type="caution">
    <text evidence="1">The sequence shown here is derived from an EMBL/GenBank/DDBJ whole genome shotgun (WGS) entry which is preliminary data.</text>
</comment>
<dbReference type="Proteomes" id="UP000247727">
    <property type="component" value="Unassembled WGS sequence"/>
</dbReference>
<keyword evidence="2" id="KW-1185">Reference proteome</keyword>
<name>A0A318TYQ6_9RHOB</name>
<accession>A0A318TYQ6</accession>
<dbReference type="RefSeq" id="WP_110806522.1">
    <property type="nucleotide sequence ID" value="NZ_QJTK01000013.1"/>
</dbReference>
<gene>
    <name evidence="1" type="ORF">C8J30_1135</name>
</gene>
<dbReference type="EMBL" id="QJTK01000013">
    <property type="protein sequence ID" value="PYF08148.1"/>
    <property type="molecule type" value="Genomic_DNA"/>
</dbReference>
<evidence type="ECO:0000313" key="1">
    <source>
        <dbReference type="EMBL" id="PYF08148.1"/>
    </source>
</evidence>
<proteinExistence type="predicted"/>
<reference evidence="1 2" key="1">
    <citation type="submission" date="2018-06" db="EMBL/GenBank/DDBJ databases">
        <title>Genomic Encyclopedia of Type Strains, Phase III (KMG-III): the genomes of soil and plant-associated and newly described type strains.</title>
        <authorList>
            <person name="Whitman W."/>
        </authorList>
    </citation>
    <scope>NUCLEOTIDE SEQUENCE [LARGE SCALE GENOMIC DNA]</scope>
    <source>
        <strain evidence="1 2">JA737</strain>
    </source>
</reference>